<dbReference type="RefSeq" id="WP_069407020.1">
    <property type="nucleotide sequence ID" value="NZ_MIGZ01000149.1"/>
</dbReference>
<gene>
    <name evidence="4" type="ORF">BHQ17_20915</name>
</gene>
<dbReference type="Gene3D" id="1.10.150.130">
    <property type="match status" value="1"/>
</dbReference>
<sequence length="202" mass="22449">MGTRRANSEGNVYQRADGRWEARLGYVDNLTGKHKRVSVYGASQKAARAELKKVRDRIAADAPVRDSKQSVATWLQRWRTTTLAVSDRAATTRSLYATLSRRHLEPEPFGAIALGRLRPTDVEALILELCAKKLSDSTIRSVYVVLRSALDTAVRDGHVARNAAALVQRPAAEQRETVYLEAADVTALLKASEDSRYQRRCA</sequence>
<keyword evidence="1 2" id="KW-0238">DNA-binding</keyword>
<dbReference type="PROSITE" id="PS51900">
    <property type="entry name" value="CB"/>
    <property type="match status" value="1"/>
</dbReference>
<proteinExistence type="predicted"/>
<dbReference type="InterPro" id="IPR010998">
    <property type="entry name" value="Integrase_recombinase_N"/>
</dbReference>
<keyword evidence="5" id="KW-1185">Reference proteome</keyword>
<evidence type="ECO:0000313" key="5">
    <source>
        <dbReference type="Proteomes" id="UP000094243"/>
    </source>
</evidence>
<dbReference type="OrthoDB" id="4326943at2"/>
<comment type="caution">
    <text evidence="4">The sequence shown here is derived from an EMBL/GenBank/DDBJ whole genome shotgun (WGS) entry which is preliminary data.</text>
</comment>
<protein>
    <recommendedName>
        <fullName evidence="3">Core-binding (CB) domain-containing protein</fullName>
    </recommendedName>
</protein>
<feature type="domain" description="Core-binding (CB)" evidence="3">
    <location>
        <begin position="69"/>
        <end position="154"/>
    </location>
</feature>
<dbReference type="InterPro" id="IPR011010">
    <property type="entry name" value="DNA_brk_join_enz"/>
</dbReference>
<dbReference type="EMBL" id="MIGZ01000149">
    <property type="protein sequence ID" value="ODQ86331.1"/>
    <property type="molecule type" value="Genomic_DNA"/>
</dbReference>
<evidence type="ECO:0000256" key="2">
    <source>
        <dbReference type="PROSITE-ProRule" id="PRU01248"/>
    </source>
</evidence>
<accession>A0A1E3R996</accession>
<dbReference type="AlphaFoldDB" id="A0A1E3R996"/>
<name>A0A1E3R996_9MYCO</name>
<dbReference type="InterPro" id="IPR044068">
    <property type="entry name" value="CB"/>
</dbReference>
<evidence type="ECO:0000259" key="3">
    <source>
        <dbReference type="PROSITE" id="PS51900"/>
    </source>
</evidence>
<organism evidence="4 5">
    <name type="scientific">Mycolicibacterium holsaticum</name>
    <dbReference type="NCBI Taxonomy" id="152142"/>
    <lineage>
        <taxon>Bacteria</taxon>
        <taxon>Bacillati</taxon>
        <taxon>Actinomycetota</taxon>
        <taxon>Actinomycetes</taxon>
        <taxon>Mycobacteriales</taxon>
        <taxon>Mycobacteriaceae</taxon>
        <taxon>Mycolicibacterium</taxon>
    </lineage>
</organism>
<dbReference type="GO" id="GO:0003677">
    <property type="term" value="F:DNA binding"/>
    <property type="evidence" value="ECO:0007669"/>
    <property type="project" value="UniProtKB-UniRule"/>
</dbReference>
<evidence type="ECO:0000313" key="4">
    <source>
        <dbReference type="EMBL" id="ODQ86331.1"/>
    </source>
</evidence>
<dbReference type="SUPFAM" id="SSF56349">
    <property type="entry name" value="DNA breaking-rejoining enzymes"/>
    <property type="match status" value="1"/>
</dbReference>
<evidence type="ECO:0000256" key="1">
    <source>
        <dbReference type="ARBA" id="ARBA00023125"/>
    </source>
</evidence>
<dbReference type="Proteomes" id="UP000094243">
    <property type="component" value="Unassembled WGS sequence"/>
</dbReference>
<reference evidence="5" key="1">
    <citation type="submission" date="2016-09" db="EMBL/GenBank/DDBJ databases">
        <authorList>
            <person name="Greninger A.L."/>
            <person name="Jerome K.R."/>
            <person name="Mcnair B."/>
            <person name="Wallis C."/>
            <person name="Fang F."/>
        </authorList>
    </citation>
    <scope>NUCLEOTIDE SEQUENCE [LARGE SCALE GENOMIC DNA]</scope>
    <source>
        <strain evidence="5">M7</strain>
    </source>
</reference>